<keyword evidence="3" id="KW-1185">Reference proteome</keyword>
<dbReference type="Proteomes" id="UP000602198">
    <property type="component" value="Unassembled WGS sequence"/>
</dbReference>
<feature type="signal peptide" evidence="1">
    <location>
        <begin position="1"/>
        <end position="27"/>
    </location>
</feature>
<evidence type="ECO:0000256" key="1">
    <source>
        <dbReference type="SAM" id="SignalP"/>
    </source>
</evidence>
<accession>A0ABS1M426</accession>
<name>A0ABS1M426_9NOCA</name>
<dbReference type="SUPFAM" id="SSF63829">
    <property type="entry name" value="Calcium-dependent phosphotriesterase"/>
    <property type="match status" value="1"/>
</dbReference>
<evidence type="ECO:0008006" key="4">
    <source>
        <dbReference type="Google" id="ProtNLM"/>
    </source>
</evidence>
<dbReference type="InterPro" id="IPR011042">
    <property type="entry name" value="6-blade_b-propeller_TolB-like"/>
</dbReference>
<protein>
    <recommendedName>
        <fullName evidence="4">SMP-30/Gluconolactonase/LRE-like region domain-containing protein</fullName>
    </recommendedName>
</protein>
<feature type="chain" id="PRO_5045480536" description="SMP-30/Gluconolactonase/LRE-like region domain-containing protein" evidence="1">
    <location>
        <begin position="28"/>
        <end position="317"/>
    </location>
</feature>
<gene>
    <name evidence="2" type="ORF">JK358_13430</name>
</gene>
<reference evidence="2 3" key="1">
    <citation type="submission" date="2021-01" db="EMBL/GenBank/DDBJ databases">
        <title>WGS of actinomycetes isolated from Thailand.</title>
        <authorList>
            <person name="Thawai C."/>
        </authorList>
    </citation>
    <scope>NUCLEOTIDE SEQUENCE [LARGE SCALE GENOMIC DNA]</scope>
    <source>
        <strain evidence="2 3">LPG 2</strain>
    </source>
</reference>
<proteinExistence type="predicted"/>
<dbReference type="EMBL" id="JAERRJ010000005">
    <property type="protein sequence ID" value="MBL1075397.1"/>
    <property type="molecule type" value="Genomic_DNA"/>
</dbReference>
<evidence type="ECO:0000313" key="2">
    <source>
        <dbReference type="EMBL" id="MBL1075397.1"/>
    </source>
</evidence>
<sequence length="317" mass="31997">MSTRKSAAFGLAALTAMALSMVTGAPAANAAPICPGAGQPTFVVGSAPGAALEGLTVDAAGRAFTTDLVTGRVHRFDAPGAPPVAITTVPSGGGGALAWTPDGKLLVGYGADARVVLGDSLRHAGIVKVDPDTGFTEPYAAGLSAANGMDVAADGTVYATNDFASFVGRVYPNGFVAPDWAVLPSANGAVLGRDDEFLYVSRTFANPGVSRIPTAAPWAAQSLLDLGGGDFFAAPDGLTLDSADRPVVPLNISGQVVRIDAPGQFCVLGFGNQMTSVLSYGRGDRGFSAGRLFGATFTGLIYEIPGGFDPQARTATP</sequence>
<comment type="caution">
    <text evidence="2">The sequence shown here is derived from an EMBL/GenBank/DDBJ whole genome shotgun (WGS) entry which is preliminary data.</text>
</comment>
<organism evidence="2 3">
    <name type="scientific">Nocardia acididurans</name>
    <dbReference type="NCBI Taxonomy" id="2802282"/>
    <lineage>
        <taxon>Bacteria</taxon>
        <taxon>Bacillati</taxon>
        <taxon>Actinomycetota</taxon>
        <taxon>Actinomycetes</taxon>
        <taxon>Mycobacteriales</taxon>
        <taxon>Nocardiaceae</taxon>
        <taxon>Nocardia</taxon>
    </lineage>
</organism>
<dbReference type="RefSeq" id="WP_201947421.1">
    <property type="nucleotide sequence ID" value="NZ_JAERRJ010000005.1"/>
</dbReference>
<keyword evidence="1" id="KW-0732">Signal</keyword>
<evidence type="ECO:0000313" key="3">
    <source>
        <dbReference type="Proteomes" id="UP000602198"/>
    </source>
</evidence>
<dbReference type="Gene3D" id="2.120.10.30">
    <property type="entry name" value="TolB, C-terminal domain"/>
    <property type="match status" value="1"/>
</dbReference>